<comment type="caution">
    <text evidence="1">The sequence shown here is derived from an EMBL/GenBank/DDBJ whole genome shotgun (WGS) entry which is preliminary data.</text>
</comment>
<name>A0AAN8UQF7_9MAGN</name>
<proteinExistence type="predicted"/>
<organism evidence="1 2">
    <name type="scientific">Dillenia turbinata</name>
    <dbReference type="NCBI Taxonomy" id="194707"/>
    <lineage>
        <taxon>Eukaryota</taxon>
        <taxon>Viridiplantae</taxon>
        <taxon>Streptophyta</taxon>
        <taxon>Embryophyta</taxon>
        <taxon>Tracheophyta</taxon>
        <taxon>Spermatophyta</taxon>
        <taxon>Magnoliopsida</taxon>
        <taxon>eudicotyledons</taxon>
        <taxon>Gunneridae</taxon>
        <taxon>Pentapetalae</taxon>
        <taxon>Dilleniales</taxon>
        <taxon>Dilleniaceae</taxon>
        <taxon>Dillenia</taxon>
    </lineage>
</organism>
<sequence length="98" mass="10707">MGGFGMGTENATLLKFVTEKNNVFVDDPTGTKLKKEFKNGKLGVMAEVRTSVGFGVNNFRTAMIAVSAVCGNNKEVTLKKLRDGNMPKCTFYLFRCAT</sequence>
<dbReference type="Proteomes" id="UP001370490">
    <property type="component" value="Unassembled WGS sequence"/>
</dbReference>
<reference evidence="1 2" key="1">
    <citation type="submission" date="2023-12" db="EMBL/GenBank/DDBJ databases">
        <title>A high-quality genome assembly for Dillenia turbinata (Dilleniales).</title>
        <authorList>
            <person name="Chanderbali A."/>
        </authorList>
    </citation>
    <scope>NUCLEOTIDE SEQUENCE [LARGE SCALE GENOMIC DNA]</scope>
    <source>
        <strain evidence="1">LSX21</strain>
        <tissue evidence="1">Leaf</tissue>
    </source>
</reference>
<keyword evidence="2" id="KW-1185">Reference proteome</keyword>
<gene>
    <name evidence="1" type="ORF">RJ641_015939</name>
</gene>
<protein>
    <submittedName>
        <fullName evidence="1">Uncharacterized protein</fullName>
    </submittedName>
</protein>
<dbReference type="AlphaFoldDB" id="A0AAN8UQF7"/>
<evidence type="ECO:0000313" key="1">
    <source>
        <dbReference type="EMBL" id="KAK6920035.1"/>
    </source>
</evidence>
<accession>A0AAN8UQF7</accession>
<evidence type="ECO:0000313" key="2">
    <source>
        <dbReference type="Proteomes" id="UP001370490"/>
    </source>
</evidence>
<dbReference type="EMBL" id="JBAMMX010000021">
    <property type="protein sequence ID" value="KAK6920035.1"/>
    <property type="molecule type" value="Genomic_DNA"/>
</dbReference>